<evidence type="ECO:0008006" key="3">
    <source>
        <dbReference type="Google" id="ProtNLM"/>
    </source>
</evidence>
<dbReference type="Proteomes" id="UP001417504">
    <property type="component" value="Unassembled WGS sequence"/>
</dbReference>
<name>A0AAP0JNR2_9MAGN</name>
<reference evidence="1 2" key="1">
    <citation type="submission" date="2024-01" db="EMBL/GenBank/DDBJ databases">
        <title>Genome assemblies of Stephania.</title>
        <authorList>
            <person name="Yang L."/>
        </authorList>
    </citation>
    <scope>NUCLEOTIDE SEQUENCE [LARGE SCALE GENOMIC DNA]</scope>
    <source>
        <strain evidence="1">QJT</strain>
        <tissue evidence="1">Leaf</tissue>
    </source>
</reference>
<dbReference type="AlphaFoldDB" id="A0AAP0JNR2"/>
<dbReference type="EMBL" id="JBBNAE010000003">
    <property type="protein sequence ID" value="KAK9137443.1"/>
    <property type="molecule type" value="Genomic_DNA"/>
</dbReference>
<accession>A0AAP0JNR2</accession>
<sequence length="105" mass="11573">MASSSQSVGLSLMIGVPNPLSPFRHSMSHHMTIKLDEDNFLLWRSLILPVIRGNKLDDILLGTETCSDLVDFAIVGSPMSHSDMVSSGLNGLDVDYLPITTLWRF</sequence>
<evidence type="ECO:0000313" key="2">
    <source>
        <dbReference type="Proteomes" id="UP001417504"/>
    </source>
</evidence>
<evidence type="ECO:0000313" key="1">
    <source>
        <dbReference type="EMBL" id="KAK9137443.1"/>
    </source>
</evidence>
<comment type="caution">
    <text evidence="1">The sequence shown here is derived from an EMBL/GenBank/DDBJ whole genome shotgun (WGS) entry which is preliminary data.</text>
</comment>
<protein>
    <recommendedName>
        <fullName evidence="3">Retrotransposon Copia-like N-terminal domain-containing protein</fullName>
    </recommendedName>
</protein>
<gene>
    <name evidence="1" type="ORF">Sjap_008037</name>
</gene>
<organism evidence="1 2">
    <name type="scientific">Stephania japonica</name>
    <dbReference type="NCBI Taxonomy" id="461633"/>
    <lineage>
        <taxon>Eukaryota</taxon>
        <taxon>Viridiplantae</taxon>
        <taxon>Streptophyta</taxon>
        <taxon>Embryophyta</taxon>
        <taxon>Tracheophyta</taxon>
        <taxon>Spermatophyta</taxon>
        <taxon>Magnoliopsida</taxon>
        <taxon>Ranunculales</taxon>
        <taxon>Menispermaceae</taxon>
        <taxon>Menispermoideae</taxon>
        <taxon>Cissampelideae</taxon>
        <taxon>Stephania</taxon>
    </lineage>
</organism>
<keyword evidence="2" id="KW-1185">Reference proteome</keyword>
<proteinExistence type="predicted"/>